<organism evidence="7 8">
    <name type="scientific">Ruminococcus flavefaciens</name>
    <dbReference type="NCBI Taxonomy" id="1265"/>
    <lineage>
        <taxon>Bacteria</taxon>
        <taxon>Bacillati</taxon>
        <taxon>Bacillota</taxon>
        <taxon>Clostridia</taxon>
        <taxon>Eubacteriales</taxon>
        <taxon>Oscillospiraceae</taxon>
        <taxon>Ruminococcus</taxon>
    </lineage>
</organism>
<evidence type="ECO:0000259" key="6">
    <source>
        <dbReference type="Pfam" id="PF08281"/>
    </source>
</evidence>
<dbReference type="Proteomes" id="UP000183461">
    <property type="component" value="Unassembled WGS sequence"/>
</dbReference>
<dbReference type="GO" id="GO:0006352">
    <property type="term" value="P:DNA-templated transcription initiation"/>
    <property type="evidence" value="ECO:0007669"/>
    <property type="project" value="InterPro"/>
</dbReference>
<dbReference type="SUPFAM" id="SSF88659">
    <property type="entry name" value="Sigma3 and sigma4 domains of RNA polymerase sigma factors"/>
    <property type="match status" value="1"/>
</dbReference>
<evidence type="ECO:0000256" key="4">
    <source>
        <dbReference type="ARBA" id="ARBA00023163"/>
    </source>
</evidence>
<keyword evidence="2" id="KW-0805">Transcription regulation</keyword>
<name>A0A1K1LWT1_RUMFL</name>
<dbReference type="AlphaFoldDB" id="A0A1K1LWT1"/>
<dbReference type="GO" id="GO:0016987">
    <property type="term" value="F:sigma factor activity"/>
    <property type="evidence" value="ECO:0007669"/>
    <property type="project" value="UniProtKB-KW"/>
</dbReference>
<protein>
    <submittedName>
        <fullName evidence="7">Sigma-70, region 4</fullName>
    </submittedName>
</protein>
<evidence type="ECO:0000313" key="8">
    <source>
        <dbReference type="Proteomes" id="UP000183461"/>
    </source>
</evidence>
<dbReference type="EMBL" id="FPIP01000001">
    <property type="protein sequence ID" value="SFW15353.1"/>
    <property type="molecule type" value="Genomic_DNA"/>
</dbReference>
<sequence>MTYDESEKLKKLYEIYEQPMYRIAYAVLHDVGLAEDAVSEAFIRIMHKIGKLGDCHSEKTKAYIVKVIKSTSINIYRRNKRRYSEEISIDDALQVADKAQQYSDNGSINEILGVLGETDRKIVTLRCIEELSWKEVADKLSLTEANVRKRFERTKKRLKSKGEINNEK</sequence>
<evidence type="ECO:0000256" key="3">
    <source>
        <dbReference type="ARBA" id="ARBA00023082"/>
    </source>
</evidence>
<keyword evidence="4" id="KW-0804">Transcription</keyword>
<dbReference type="Pfam" id="PF04542">
    <property type="entry name" value="Sigma70_r2"/>
    <property type="match status" value="1"/>
</dbReference>
<dbReference type="SUPFAM" id="SSF88946">
    <property type="entry name" value="Sigma2 domain of RNA polymerase sigma factors"/>
    <property type="match status" value="1"/>
</dbReference>
<dbReference type="InterPro" id="IPR013249">
    <property type="entry name" value="RNA_pol_sigma70_r4_t2"/>
</dbReference>
<evidence type="ECO:0000256" key="2">
    <source>
        <dbReference type="ARBA" id="ARBA00023015"/>
    </source>
</evidence>
<dbReference type="InterPro" id="IPR036388">
    <property type="entry name" value="WH-like_DNA-bd_sf"/>
</dbReference>
<accession>A0A1K1LWT1</accession>
<dbReference type="PANTHER" id="PTHR43133">
    <property type="entry name" value="RNA POLYMERASE ECF-TYPE SIGMA FACTO"/>
    <property type="match status" value="1"/>
</dbReference>
<evidence type="ECO:0000313" key="7">
    <source>
        <dbReference type="EMBL" id="SFW15353.1"/>
    </source>
</evidence>
<dbReference type="NCBIfam" id="TIGR02937">
    <property type="entry name" value="sigma70-ECF"/>
    <property type="match status" value="1"/>
</dbReference>
<dbReference type="PANTHER" id="PTHR43133:SF60">
    <property type="entry name" value="RNA POLYMERASE SIGMA FACTOR SIGV"/>
    <property type="match status" value="1"/>
</dbReference>
<evidence type="ECO:0000256" key="1">
    <source>
        <dbReference type="ARBA" id="ARBA00010641"/>
    </source>
</evidence>
<dbReference type="InterPro" id="IPR013325">
    <property type="entry name" value="RNA_pol_sigma_r2"/>
</dbReference>
<feature type="domain" description="RNA polymerase sigma factor 70 region 4 type 2" evidence="6">
    <location>
        <begin position="108"/>
        <end position="158"/>
    </location>
</feature>
<dbReference type="Gene3D" id="1.10.1740.10">
    <property type="match status" value="1"/>
</dbReference>
<dbReference type="Pfam" id="PF08281">
    <property type="entry name" value="Sigma70_r4_2"/>
    <property type="match status" value="1"/>
</dbReference>
<dbReference type="InterPro" id="IPR007627">
    <property type="entry name" value="RNA_pol_sigma70_r2"/>
</dbReference>
<dbReference type="InterPro" id="IPR039425">
    <property type="entry name" value="RNA_pol_sigma-70-like"/>
</dbReference>
<reference evidence="7 8" key="1">
    <citation type="submission" date="2016-11" db="EMBL/GenBank/DDBJ databases">
        <authorList>
            <person name="Jaros S."/>
            <person name="Januszkiewicz K."/>
            <person name="Wedrychowicz H."/>
        </authorList>
    </citation>
    <scope>NUCLEOTIDE SEQUENCE [LARGE SCALE GENOMIC DNA]</scope>
    <source>
        <strain evidence="7 8">YL228</strain>
    </source>
</reference>
<dbReference type="GO" id="GO:0003677">
    <property type="term" value="F:DNA binding"/>
    <property type="evidence" value="ECO:0007669"/>
    <property type="project" value="InterPro"/>
</dbReference>
<comment type="similarity">
    <text evidence="1">Belongs to the sigma-70 factor family. ECF subfamily.</text>
</comment>
<evidence type="ECO:0000259" key="5">
    <source>
        <dbReference type="Pfam" id="PF04542"/>
    </source>
</evidence>
<dbReference type="InterPro" id="IPR014284">
    <property type="entry name" value="RNA_pol_sigma-70_dom"/>
</dbReference>
<keyword evidence="3" id="KW-0731">Sigma factor</keyword>
<dbReference type="Gene3D" id="1.10.10.10">
    <property type="entry name" value="Winged helix-like DNA-binding domain superfamily/Winged helix DNA-binding domain"/>
    <property type="match status" value="1"/>
</dbReference>
<gene>
    <name evidence="7" type="ORF">SAMN02910280_0828</name>
</gene>
<feature type="domain" description="RNA polymerase sigma-70 region 2" evidence="5">
    <location>
        <begin position="12"/>
        <end position="82"/>
    </location>
</feature>
<dbReference type="InterPro" id="IPR013324">
    <property type="entry name" value="RNA_pol_sigma_r3/r4-like"/>
</dbReference>
<proteinExistence type="inferred from homology"/>